<dbReference type="Gene3D" id="1.10.10.10">
    <property type="entry name" value="Winged helix-like DNA-binding domain superfamily/Winged helix DNA-binding domain"/>
    <property type="match status" value="1"/>
</dbReference>
<dbReference type="InterPro" id="IPR044974">
    <property type="entry name" value="Disease_R_plants"/>
</dbReference>
<dbReference type="Gene3D" id="3.80.10.10">
    <property type="entry name" value="Ribonuclease Inhibitor"/>
    <property type="match status" value="1"/>
</dbReference>
<dbReference type="Pfam" id="PF25019">
    <property type="entry name" value="LRR_R13L1-DRL21"/>
    <property type="match status" value="1"/>
</dbReference>
<keyword evidence="7" id="KW-1185">Reference proteome</keyword>
<dbReference type="PANTHER" id="PTHR23155:SF1205">
    <property type="entry name" value="DISEASE RESISTANCE PROTEIN RPM1"/>
    <property type="match status" value="1"/>
</dbReference>
<reference evidence="6" key="1">
    <citation type="submission" date="2023-03" db="EMBL/GenBank/DDBJ databases">
        <authorList>
            <person name="Julca I."/>
        </authorList>
    </citation>
    <scope>NUCLEOTIDE SEQUENCE</scope>
</reference>
<evidence type="ECO:0000259" key="4">
    <source>
        <dbReference type="Pfam" id="PF23559"/>
    </source>
</evidence>
<name>A0AAV1D3S9_OLDCO</name>
<feature type="domain" description="R13L1/DRL21-like LRR repeat region" evidence="5">
    <location>
        <begin position="227"/>
        <end position="354"/>
    </location>
</feature>
<proteinExistence type="predicted"/>
<dbReference type="AlphaFoldDB" id="A0AAV1D3S9"/>
<dbReference type="GO" id="GO:0098542">
    <property type="term" value="P:defense response to other organism"/>
    <property type="evidence" value="ECO:0007669"/>
    <property type="project" value="TreeGrafter"/>
</dbReference>
<sequence length="379" mass="42960">MAIKEVGHVISSIGFHTSKLSNLETAGIRWSCLPFESPPLSSYQLVMSLKQSCDPSLAVKKCFLYCSPFPRSTILDGEEIVQLWMAQCFLTIPYHQSQSHKEMEELGNDYFDLLIQRYMLQVVEIEKGSRSSSSSITSCKMHKVVHEFACGLMGNFCLVTGAHERNHVALSSSTHVLWINKKRTGLRFKESLPRLRTRNLENSHFPNGLINIRVSETTKTANGCQILELGPLQSLKGELKIYHLENVKDGEEAWKADQSSKSEIRTLRLRWDVPSNRKGQSNEYIVMERLHPNPRLQHLSIINFDGSKFPSRIVQTRESSQLFRNLVSIKLGNCNRCTQIPQLGHLPSLKHMELGPFRMILTISPGCVRHPAAPTILPL</sequence>
<dbReference type="InterPro" id="IPR036388">
    <property type="entry name" value="WH-like_DNA-bd_sf"/>
</dbReference>
<dbReference type="Proteomes" id="UP001161247">
    <property type="component" value="Chromosome 4"/>
</dbReference>
<dbReference type="InterPro" id="IPR056789">
    <property type="entry name" value="LRR_R13L1-DRL21"/>
</dbReference>
<evidence type="ECO:0000259" key="5">
    <source>
        <dbReference type="Pfam" id="PF25019"/>
    </source>
</evidence>
<protein>
    <submittedName>
        <fullName evidence="6">OLC1v1000677C1</fullName>
    </submittedName>
</protein>
<organism evidence="6 7">
    <name type="scientific">Oldenlandia corymbosa var. corymbosa</name>
    <dbReference type="NCBI Taxonomy" id="529605"/>
    <lineage>
        <taxon>Eukaryota</taxon>
        <taxon>Viridiplantae</taxon>
        <taxon>Streptophyta</taxon>
        <taxon>Embryophyta</taxon>
        <taxon>Tracheophyta</taxon>
        <taxon>Spermatophyta</taxon>
        <taxon>Magnoliopsida</taxon>
        <taxon>eudicotyledons</taxon>
        <taxon>Gunneridae</taxon>
        <taxon>Pentapetalae</taxon>
        <taxon>asterids</taxon>
        <taxon>lamiids</taxon>
        <taxon>Gentianales</taxon>
        <taxon>Rubiaceae</taxon>
        <taxon>Rubioideae</taxon>
        <taxon>Spermacoceae</taxon>
        <taxon>Hedyotis-Oldenlandia complex</taxon>
        <taxon>Oldenlandia</taxon>
    </lineage>
</organism>
<gene>
    <name evidence="6" type="ORF">OLC1_LOCUS11765</name>
</gene>
<dbReference type="SUPFAM" id="SSF52058">
    <property type="entry name" value="L domain-like"/>
    <property type="match status" value="1"/>
</dbReference>
<keyword evidence="1" id="KW-0547">Nucleotide-binding</keyword>
<feature type="domain" description="Disease resistance protein winged helix" evidence="4">
    <location>
        <begin position="69"/>
        <end position="149"/>
    </location>
</feature>
<evidence type="ECO:0000313" key="7">
    <source>
        <dbReference type="Proteomes" id="UP001161247"/>
    </source>
</evidence>
<evidence type="ECO:0000313" key="6">
    <source>
        <dbReference type="EMBL" id="CAI9102412.1"/>
    </source>
</evidence>
<dbReference type="PANTHER" id="PTHR23155">
    <property type="entry name" value="DISEASE RESISTANCE PROTEIN RP"/>
    <property type="match status" value="1"/>
</dbReference>
<keyword evidence="3" id="KW-0067">ATP-binding</keyword>
<dbReference type="Pfam" id="PF23559">
    <property type="entry name" value="WHD_DRP"/>
    <property type="match status" value="1"/>
</dbReference>
<accession>A0AAV1D3S9</accession>
<dbReference type="InterPro" id="IPR032675">
    <property type="entry name" value="LRR_dom_sf"/>
</dbReference>
<evidence type="ECO:0000256" key="2">
    <source>
        <dbReference type="ARBA" id="ARBA00022821"/>
    </source>
</evidence>
<evidence type="ECO:0000256" key="3">
    <source>
        <dbReference type="ARBA" id="ARBA00022840"/>
    </source>
</evidence>
<dbReference type="InterPro" id="IPR058922">
    <property type="entry name" value="WHD_DRP"/>
</dbReference>
<evidence type="ECO:0000256" key="1">
    <source>
        <dbReference type="ARBA" id="ARBA00022741"/>
    </source>
</evidence>
<keyword evidence="2" id="KW-0611">Plant defense</keyword>
<dbReference type="EMBL" id="OX459121">
    <property type="protein sequence ID" value="CAI9102412.1"/>
    <property type="molecule type" value="Genomic_DNA"/>
</dbReference>